<dbReference type="Pfam" id="PF00364">
    <property type="entry name" value="Biotin_lipoyl"/>
    <property type="match status" value="1"/>
</dbReference>
<dbReference type="InterPro" id="IPR011053">
    <property type="entry name" value="Single_hybrid_motif"/>
</dbReference>
<reference evidence="3 4" key="1">
    <citation type="submission" date="2020-02" db="EMBL/GenBank/DDBJ databases">
        <title>Aliifodinibius halophilus 2W32, complete genome.</title>
        <authorList>
            <person name="Li Y."/>
            <person name="Wu S."/>
        </authorList>
    </citation>
    <scope>NUCLEOTIDE SEQUENCE [LARGE SCALE GENOMIC DNA]</scope>
    <source>
        <strain evidence="3 4">2W32</strain>
    </source>
</reference>
<name>A0A6M1T5L7_9BACT</name>
<feature type="domain" description="Lipoyl-binding" evidence="2">
    <location>
        <begin position="92"/>
        <end position="166"/>
    </location>
</feature>
<dbReference type="PANTHER" id="PTHR45266">
    <property type="entry name" value="OXALOACETATE DECARBOXYLASE ALPHA CHAIN"/>
    <property type="match status" value="1"/>
</dbReference>
<organism evidence="3 4">
    <name type="scientific">Fodinibius halophilus</name>
    <dbReference type="NCBI Taxonomy" id="1736908"/>
    <lineage>
        <taxon>Bacteria</taxon>
        <taxon>Pseudomonadati</taxon>
        <taxon>Balneolota</taxon>
        <taxon>Balneolia</taxon>
        <taxon>Balneolales</taxon>
        <taxon>Balneolaceae</taxon>
        <taxon>Fodinibius</taxon>
    </lineage>
</organism>
<evidence type="ECO:0000313" key="3">
    <source>
        <dbReference type="EMBL" id="NGP88565.1"/>
    </source>
</evidence>
<dbReference type="InterPro" id="IPR050709">
    <property type="entry name" value="Biotin_Carboxyl_Carrier/Decarb"/>
</dbReference>
<evidence type="ECO:0000256" key="1">
    <source>
        <dbReference type="ARBA" id="ARBA00023267"/>
    </source>
</evidence>
<dbReference type="SUPFAM" id="SSF51230">
    <property type="entry name" value="Single hybrid motif"/>
    <property type="match status" value="1"/>
</dbReference>
<proteinExistence type="predicted"/>
<dbReference type="PROSITE" id="PS50968">
    <property type="entry name" value="BIOTINYL_LIPOYL"/>
    <property type="match status" value="1"/>
</dbReference>
<evidence type="ECO:0000259" key="2">
    <source>
        <dbReference type="PROSITE" id="PS50968"/>
    </source>
</evidence>
<sequence length="169" mass="18834">MKFEAVIDDQATELELLEESGEVAFENEQRSYQFSQQENGRYLLRMGTKLYQIDNVEYDKHTVSFTLNGNWHSVDVRNEQDLLLDRLGFKRAGEIGEGELNAPMPGKILEVLVEEGDEVELGSPVAILEAMKMENELKAPVDGIISSIAVSEGDSLEKDALILEIEASG</sequence>
<dbReference type="Proteomes" id="UP000479132">
    <property type="component" value="Unassembled WGS sequence"/>
</dbReference>
<dbReference type="AlphaFoldDB" id="A0A6M1T5L7"/>
<dbReference type="InterPro" id="IPR000089">
    <property type="entry name" value="Biotin_lipoyl"/>
</dbReference>
<gene>
    <name evidence="3" type="ORF">G3569_09365</name>
</gene>
<dbReference type="Gene3D" id="2.40.50.100">
    <property type="match status" value="1"/>
</dbReference>
<dbReference type="EMBL" id="JAALLS010000010">
    <property type="protein sequence ID" value="NGP88565.1"/>
    <property type="molecule type" value="Genomic_DNA"/>
</dbReference>
<accession>A0A6M1T5L7</accession>
<dbReference type="FunFam" id="2.40.50.100:FF:000003">
    <property type="entry name" value="Acetyl-CoA carboxylase biotin carboxyl carrier protein"/>
    <property type="match status" value="1"/>
</dbReference>
<keyword evidence="1" id="KW-0092">Biotin</keyword>
<dbReference type="RefSeq" id="WP_165268421.1">
    <property type="nucleotide sequence ID" value="NZ_JAALLS010000010.1"/>
</dbReference>
<comment type="caution">
    <text evidence="3">The sequence shown here is derived from an EMBL/GenBank/DDBJ whole genome shotgun (WGS) entry which is preliminary data.</text>
</comment>
<dbReference type="PANTHER" id="PTHR45266:SF3">
    <property type="entry name" value="OXALOACETATE DECARBOXYLASE ALPHA CHAIN"/>
    <property type="match status" value="1"/>
</dbReference>
<dbReference type="CDD" id="cd06850">
    <property type="entry name" value="biotinyl_domain"/>
    <property type="match status" value="1"/>
</dbReference>
<protein>
    <submittedName>
        <fullName evidence="3">Acetyl-CoA carboxylase biotin carboxyl carrier protein subunit</fullName>
    </submittedName>
</protein>
<evidence type="ECO:0000313" key="4">
    <source>
        <dbReference type="Proteomes" id="UP000479132"/>
    </source>
</evidence>
<keyword evidence="4" id="KW-1185">Reference proteome</keyword>